<gene>
    <name evidence="2" type="ORF">NESM_000761900</name>
</gene>
<keyword evidence="3" id="KW-1185">Reference proteome</keyword>
<dbReference type="PROSITE" id="PS51462">
    <property type="entry name" value="NUDIX"/>
    <property type="match status" value="1"/>
</dbReference>
<keyword evidence="2" id="KW-0378">Hydrolase</keyword>
<dbReference type="AlphaFoldDB" id="A0AAW0EV03"/>
<dbReference type="GO" id="GO:0016787">
    <property type="term" value="F:hydrolase activity"/>
    <property type="evidence" value="ECO:0007669"/>
    <property type="project" value="UniProtKB-KW"/>
</dbReference>
<comment type="caution">
    <text evidence="2">The sequence shown here is derived from an EMBL/GenBank/DDBJ whole genome shotgun (WGS) entry which is preliminary data.</text>
</comment>
<dbReference type="EMBL" id="JAECZO010000130">
    <property type="protein sequence ID" value="KAK7198062.1"/>
    <property type="molecule type" value="Genomic_DNA"/>
</dbReference>
<dbReference type="SUPFAM" id="SSF55811">
    <property type="entry name" value="Nudix"/>
    <property type="match status" value="1"/>
</dbReference>
<evidence type="ECO:0000259" key="1">
    <source>
        <dbReference type="PROSITE" id="PS51462"/>
    </source>
</evidence>
<evidence type="ECO:0000313" key="2">
    <source>
        <dbReference type="EMBL" id="KAK7198062.1"/>
    </source>
</evidence>
<dbReference type="PANTHER" id="PTHR23114:SF17">
    <property type="entry name" value="M7GPPPN-MRNA HYDROLASE"/>
    <property type="match status" value="1"/>
</dbReference>
<dbReference type="GO" id="GO:0005737">
    <property type="term" value="C:cytoplasm"/>
    <property type="evidence" value="ECO:0007669"/>
    <property type="project" value="TreeGrafter"/>
</dbReference>
<reference evidence="2 3" key="1">
    <citation type="journal article" date="2021" name="MBio">
        <title>A New Model Trypanosomatid, Novymonas esmeraldas: Genomic Perception of Its 'Candidatus Pandoraea novymonadis' Endosymbiont.</title>
        <authorList>
            <person name="Zakharova A."/>
            <person name="Saura A."/>
            <person name="Butenko A."/>
            <person name="Podesvova L."/>
            <person name="Warmusova S."/>
            <person name="Kostygov A.Y."/>
            <person name="Nenarokova A."/>
            <person name="Lukes J."/>
            <person name="Opperdoes F.R."/>
            <person name="Yurchenko V."/>
        </authorList>
    </citation>
    <scope>NUCLEOTIDE SEQUENCE [LARGE SCALE GENOMIC DNA]</scope>
    <source>
        <strain evidence="2 3">E262AT.01</strain>
    </source>
</reference>
<accession>A0AAW0EV03</accession>
<sequence length="181" mass="20396">MYRPNVCVFLFNEKVEFLGCQRVKSEHFQCVQGGIESTDTDVTLAALREVEEEIGLKPQDLTFVQEIPPPNGDPMNFAYSLSAGANLRRFGYIGQKQRILLFFTPSANISKVVLVPPPELHALQEFRKVEWMPIEELVAKTLPEKAHIFKAVAAVAPDLARAFLQKKKNHGHTDAKETAKY</sequence>
<feature type="domain" description="Nudix hydrolase" evidence="1">
    <location>
        <begin position="1"/>
        <end position="154"/>
    </location>
</feature>
<dbReference type="PANTHER" id="PTHR23114">
    <property type="entry name" value="M7GPPPN-MRNA HYDROLASE"/>
    <property type="match status" value="1"/>
</dbReference>
<organism evidence="2 3">
    <name type="scientific">Novymonas esmeraldas</name>
    <dbReference type="NCBI Taxonomy" id="1808958"/>
    <lineage>
        <taxon>Eukaryota</taxon>
        <taxon>Discoba</taxon>
        <taxon>Euglenozoa</taxon>
        <taxon>Kinetoplastea</taxon>
        <taxon>Metakinetoplastina</taxon>
        <taxon>Trypanosomatida</taxon>
        <taxon>Trypanosomatidae</taxon>
        <taxon>Novymonas</taxon>
    </lineage>
</organism>
<dbReference type="Proteomes" id="UP001430356">
    <property type="component" value="Unassembled WGS sequence"/>
</dbReference>
<dbReference type="GO" id="GO:0000290">
    <property type="term" value="P:deadenylation-dependent decapping of nuclear-transcribed mRNA"/>
    <property type="evidence" value="ECO:0007669"/>
    <property type="project" value="TreeGrafter"/>
</dbReference>
<dbReference type="Gene3D" id="3.90.79.10">
    <property type="entry name" value="Nucleoside Triphosphate Pyrophosphohydrolase"/>
    <property type="match status" value="1"/>
</dbReference>
<dbReference type="InterPro" id="IPR000086">
    <property type="entry name" value="NUDIX_hydrolase_dom"/>
</dbReference>
<protein>
    <submittedName>
        <fullName evidence="2">Nudix hydrolase 2</fullName>
    </submittedName>
</protein>
<dbReference type="FunFam" id="3.90.79.10:FF:000112">
    <property type="entry name" value="NUDIX hydrolase dihydroneopterin triphosphate pyrophosphohydrolase/hydrolase"/>
    <property type="match status" value="1"/>
</dbReference>
<dbReference type="Pfam" id="PF00293">
    <property type="entry name" value="NUDIX"/>
    <property type="match status" value="1"/>
</dbReference>
<evidence type="ECO:0000313" key="3">
    <source>
        <dbReference type="Proteomes" id="UP001430356"/>
    </source>
</evidence>
<dbReference type="InterPro" id="IPR015797">
    <property type="entry name" value="NUDIX_hydrolase-like_dom_sf"/>
</dbReference>
<proteinExistence type="predicted"/>
<name>A0AAW0EV03_9TRYP</name>